<dbReference type="GO" id="GO:0006310">
    <property type="term" value="P:DNA recombination"/>
    <property type="evidence" value="ECO:0007669"/>
    <property type="project" value="UniProtKB-KW"/>
</dbReference>
<evidence type="ECO:0000313" key="5">
    <source>
        <dbReference type="EMBL" id="OGD67216.1"/>
    </source>
</evidence>
<gene>
    <name evidence="5" type="ORF">A2Z61_01525</name>
</gene>
<dbReference type="Proteomes" id="UP000186029">
    <property type="component" value="Unassembled WGS sequence"/>
</dbReference>
<comment type="caution">
    <text evidence="5">The sequence shown here is derived from an EMBL/GenBank/DDBJ whole genome shotgun (WGS) entry which is preliminary data.</text>
</comment>
<dbReference type="Pfam" id="PF11967">
    <property type="entry name" value="RecO_N"/>
    <property type="match status" value="1"/>
</dbReference>
<keyword evidence="2" id="KW-0233">DNA recombination</keyword>
<dbReference type="InterPro" id="IPR022572">
    <property type="entry name" value="DNA_rep/recomb_RecO_N"/>
</dbReference>
<dbReference type="NCBIfam" id="TIGR00613">
    <property type="entry name" value="reco"/>
    <property type="match status" value="1"/>
</dbReference>
<dbReference type="GO" id="GO:0006302">
    <property type="term" value="P:double-strand break repair"/>
    <property type="evidence" value="ECO:0007669"/>
    <property type="project" value="TreeGrafter"/>
</dbReference>
<dbReference type="PANTHER" id="PTHR33991">
    <property type="entry name" value="DNA REPAIR PROTEIN RECO"/>
    <property type="match status" value="1"/>
</dbReference>
<proteinExistence type="predicted"/>
<evidence type="ECO:0000313" key="6">
    <source>
        <dbReference type="Proteomes" id="UP000186029"/>
    </source>
</evidence>
<dbReference type="EMBL" id="MFAC01000011">
    <property type="protein sequence ID" value="OGD67216.1"/>
    <property type="molecule type" value="Genomic_DNA"/>
</dbReference>
<accession>A0A1F5EJ33</accession>
<dbReference type="PANTHER" id="PTHR33991:SF1">
    <property type="entry name" value="DNA REPAIR PROTEIN RECO"/>
    <property type="match status" value="1"/>
</dbReference>
<organism evidence="5 6">
    <name type="scientific">Candidatus Campbellbacteria bacterium RIFCSPLOWO2_02_35_12</name>
    <dbReference type="NCBI Taxonomy" id="1797580"/>
    <lineage>
        <taxon>Bacteria</taxon>
        <taxon>Candidatus Campbelliibacteriota</taxon>
    </lineage>
</organism>
<evidence type="ECO:0000259" key="4">
    <source>
        <dbReference type="Pfam" id="PF11967"/>
    </source>
</evidence>
<sequence length="196" mass="23138">MHTLYTTECIVLGSSNFSEANKYIYLFTKDIGLVRAMARSVREEKSKLRFNLQDFSRGYVTLVRGREVWRITGALEKYSVYEEFKYNKEKLFIIARILNLLQRLIHGEEKNEYLFVSLVHGFDFIRLNAIEKENAKNFEYLSVLRLLYSLGYIAKKEEFSELLELTEIDEELLKKTESKRKQILFAINGALKETHL</sequence>
<dbReference type="AlphaFoldDB" id="A0A1F5EJ33"/>
<keyword evidence="1" id="KW-0227">DNA damage</keyword>
<reference evidence="5 6" key="1">
    <citation type="journal article" date="2016" name="Nat. Commun.">
        <title>Thousands of microbial genomes shed light on interconnected biogeochemical processes in an aquifer system.</title>
        <authorList>
            <person name="Anantharaman K."/>
            <person name="Brown C.T."/>
            <person name="Hug L.A."/>
            <person name="Sharon I."/>
            <person name="Castelle C.J."/>
            <person name="Probst A.J."/>
            <person name="Thomas B.C."/>
            <person name="Singh A."/>
            <person name="Wilkins M.J."/>
            <person name="Karaoz U."/>
            <person name="Brodie E.L."/>
            <person name="Williams K.H."/>
            <person name="Hubbard S.S."/>
            <person name="Banfield J.F."/>
        </authorList>
    </citation>
    <scope>NUCLEOTIDE SEQUENCE [LARGE SCALE GENOMIC DNA]</scope>
</reference>
<evidence type="ECO:0000256" key="3">
    <source>
        <dbReference type="ARBA" id="ARBA00023204"/>
    </source>
</evidence>
<dbReference type="Gene3D" id="2.40.50.140">
    <property type="entry name" value="Nucleic acid-binding proteins"/>
    <property type="match status" value="1"/>
</dbReference>
<dbReference type="STRING" id="1797580.A2Z61_01525"/>
<feature type="domain" description="DNA replication/recombination mediator RecO N-terminal" evidence="4">
    <location>
        <begin position="1"/>
        <end position="73"/>
    </location>
</feature>
<dbReference type="SUPFAM" id="SSF50249">
    <property type="entry name" value="Nucleic acid-binding proteins"/>
    <property type="match status" value="1"/>
</dbReference>
<dbReference type="GO" id="GO:0043590">
    <property type="term" value="C:bacterial nucleoid"/>
    <property type="evidence" value="ECO:0007669"/>
    <property type="project" value="TreeGrafter"/>
</dbReference>
<dbReference type="InterPro" id="IPR012340">
    <property type="entry name" value="NA-bd_OB-fold"/>
</dbReference>
<keyword evidence="3" id="KW-0234">DNA repair</keyword>
<name>A0A1F5EJ33_9BACT</name>
<protein>
    <submittedName>
        <fullName evidence="5">DNA repair protein RecO</fullName>
    </submittedName>
</protein>
<evidence type="ECO:0000256" key="1">
    <source>
        <dbReference type="ARBA" id="ARBA00022763"/>
    </source>
</evidence>
<dbReference type="InterPro" id="IPR003717">
    <property type="entry name" value="RecO"/>
</dbReference>
<evidence type="ECO:0000256" key="2">
    <source>
        <dbReference type="ARBA" id="ARBA00023172"/>
    </source>
</evidence>